<dbReference type="OrthoDB" id="9811133at2"/>
<protein>
    <submittedName>
        <fullName evidence="8">Na+-translocating ferredoxin:NAD+ oxidoreductase RNF, RnfG subunit</fullName>
    </submittedName>
</protein>
<evidence type="ECO:0000259" key="7">
    <source>
        <dbReference type="Pfam" id="PF04205"/>
    </source>
</evidence>
<evidence type="ECO:0000313" key="9">
    <source>
        <dbReference type="Proteomes" id="UP000218627"/>
    </source>
</evidence>
<dbReference type="EMBL" id="OBEN01000001">
    <property type="protein sequence ID" value="SNZ11502.1"/>
    <property type="molecule type" value="Genomic_DNA"/>
</dbReference>
<dbReference type="GO" id="GO:0009055">
    <property type="term" value="F:electron transfer activity"/>
    <property type="evidence" value="ECO:0007669"/>
    <property type="project" value="InterPro"/>
</dbReference>
<evidence type="ECO:0000256" key="2">
    <source>
        <dbReference type="ARBA" id="ARBA00022553"/>
    </source>
</evidence>
<feature type="signal peptide" evidence="6">
    <location>
        <begin position="1"/>
        <end position="21"/>
    </location>
</feature>
<gene>
    <name evidence="8" type="ORF">SAMN06265353_0256</name>
</gene>
<dbReference type="InterPro" id="IPR010209">
    <property type="entry name" value="Ion_transpt_RnfG/RsxG"/>
</dbReference>
<dbReference type="InterPro" id="IPR007329">
    <property type="entry name" value="FMN-bd"/>
</dbReference>
<evidence type="ECO:0000256" key="6">
    <source>
        <dbReference type="SAM" id="SignalP"/>
    </source>
</evidence>
<keyword evidence="5" id="KW-0249">Electron transport</keyword>
<feature type="chain" id="PRO_5013126246" evidence="6">
    <location>
        <begin position="22"/>
        <end position="184"/>
    </location>
</feature>
<dbReference type="Pfam" id="PF04205">
    <property type="entry name" value="FMN_bind"/>
    <property type="match status" value="1"/>
</dbReference>
<dbReference type="PANTHER" id="PTHR36118:SF1">
    <property type="entry name" value="ION-TRANSLOCATING OXIDOREDUCTASE COMPLEX SUBUNIT G"/>
    <property type="match status" value="1"/>
</dbReference>
<dbReference type="GO" id="GO:0022900">
    <property type="term" value="P:electron transport chain"/>
    <property type="evidence" value="ECO:0007669"/>
    <property type="project" value="InterPro"/>
</dbReference>
<proteinExistence type="predicted"/>
<accession>A0A285NPR2</accession>
<dbReference type="AlphaFoldDB" id="A0A285NPR2"/>
<evidence type="ECO:0000256" key="1">
    <source>
        <dbReference type="ARBA" id="ARBA00022448"/>
    </source>
</evidence>
<dbReference type="GO" id="GO:0010181">
    <property type="term" value="F:FMN binding"/>
    <property type="evidence" value="ECO:0007669"/>
    <property type="project" value="InterPro"/>
</dbReference>
<keyword evidence="2" id="KW-0597">Phosphoprotein</keyword>
<keyword evidence="4" id="KW-0288">FMN</keyword>
<feature type="domain" description="FMN-binding" evidence="7">
    <location>
        <begin position="102"/>
        <end position="173"/>
    </location>
</feature>
<keyword evidence="1" id="KW-0813">Transport</keyword>
<keyword evidence="6" id="KW-0732">Signal</keyword>
<dbReference type="GO" id="GO:0005886">
    <property type="term" value="C:plasma membrane"/>
    <property type="evidence" value="ECO:0007669"/>
    <property type="project" value="InterPro"/>
</dbReference>
<evidence type="ECO:0000256" key="5">
    <source>
        <dbReference type="ARBA" id="ARBA00022982"/>
    </source>
</evidence>
<dbReference type="Proteomes" id="UP000218627">
    <property type="component" value="Unassembled WGS sequence"/>
</dbReference>
<evidence type="ECO:0000256" key="3">
    <source>
        <dbReference type="ARBA" id="ARBA00022630"/>
    </source>
</evidence>
<evidence type="ECO:0000313" key="8">
    <source>
        <dbReference type="EMBL" id="SNZ11502.1"/>
    </source>
</evidence>
<evidence type="ECO:0000256" key="4">
    <source>
        <dbReference type="ARBA" id="ARBA00022643"/>
    </source>
</evidence>
<keyword evidence="3" id="KW-0285">Flavoprotein</keyword>
<sequence length="184" mass="20942">MLSMCRWCALFIVFFCFISFAIDSSARDFKTPQQALKDAFPGASIEVKNIVLSKLQVENIEKLSGVKLNTRLVSWYIAKRGNSIVGYAYIDTHTVRTHPEVVLYTITPEGKIDLIEVLSFNEPLEYMPDENWLKIFKGKMLTPDSIRLRKDIPNMTGATLTSKAITDNTRKVLAMWQVIFGGER</sequence>
<name>A0A285NPR2_9AQUI</name>
<dbReference type="PANTHER" id="PTHR36118">
    <property type="entry name" value="ION-TRANSLOCATING OXIDOREDUCTASE COMPLEX SUBUNIT G"/>
    <property type="match status" value="1"/>
</dbReference>
<organism evidence="8 9">
    <name type="scientific">Hydrogenobacter hydrogenophilus</name>
    <dbReference type="NCBI Taxonomy" id="35835"/>
    <lineage>
        <taxon>Bacteria</taxon>
        <taxon>Pseudomonadati</taxon>
        <taxon>Aquificota</taxon>
        <taxon>Aquificia</taxon>
        <taxon>Aquificales</taxon>
        <taxon>Aquificaceae</taxon>
        <taxon>Hydrogenobacter</taxon>
    </lineage>
</organism>
<keyword evidence="9" id="KW-1185">Reference proteome</keyword>
<reference evidence="9" key="1">
    <citation type="submission" date="2017-09" db="EMBL/GenBank/DDBJ databases">
        <authorList>
            <person name="Varghese N."/>
            <person name="Submissions S."/>
        </authorList>
    </citation>
    <scope>NUCLEOTIDE SEQUENCE [LARGE SCALE GENOMIC DNA]</scope>
    <source>
        <strain evidence="9">DSM 2913</strain>
    </source>
</reference>